<reference evidence="6 7" key="1">
    <citation type="submission" date="2020-06" db="EMBL/GenBank/DDBJ databases">
        <title>Genome sequence of 2 isolates from Red Sea Mangroves.</title>
        <authorList>
            <person name="Sefrji F."/>
            <person name="Michoud G."/>
            <person name="Merlino G."/>
            <person name="Daffonchio D."/>
        </authorList>
    </citation>
    <scope>NUCLEOTIDE SEQUENCE [LARGE SCALE GENOMIC DNA]</scope>
    <source>
        <strain evidence="6 7">R1DC25</strain>
    </source>
</reference>
<feature type="region of interest" description="Disordered" evidence="3">
    <location>
        <begin position="307"/>
        <end position="339"/>
    </location>
</feature>
<dbReference type="NCBIfam" id="TIGR01730">
    <property type="entry name" value="RND_mfp"/>
    <property type="match status" value="1"/>
</dbReference>
<dbReference type="Gene3D" id="2.40.50.100">
    <property type="match status" value="1"/>
</dbReference>
<evidence type="ECO:0000313" key="7">
    <source>
        <dbReference type="Proteomes" id="UP000593594"/>
    </source>
</evidence>
<protein>
    <submittedName>
        <fullName evidence="6">Efflux RND transporter periplasmic adaptor subunit</fullName>
    </submittedName>
</protein>
<dbReference type="SUPFAM" id="SSF111369">
    <property type="entry name" value="HlyD-like secretion proteins"/>
    <property type="match status" value="1"/>
</dbReference>
<dbReference type="Pfam" id="PF25954">
    <property type="entry name" value="Beta-barrel_RND_2"/>
    <property type="match status" value="1"/>
</dbReference>
<dbReference type="EMBL" id="CP058214">
    <property type="protein sequence ID" value="QPC43775.1"/>
    <property type="molecule type" value="Genomic_DNA"/>
</dbReference>
<evidence type="ECO:0000259" key="4">
    <source>
        <dbReference type="Pfam" id="PF25917"/>
    </source>
</evidence>
<dbReference type="PANTHER" id="PTHR30469">
    <property type="entry name" value="MULTIDRUG RESISTANCE PROTEIN MDTA"/>
    <property type="match status" value="1"/>
</dbReference>
<dbReference type="GO" id="GO:0015562">
    <property type="term" value="F:efflux transmembrane transporter activity"/>
    <property type="evidence" value="ECO:0007669"/>
    <property type="project" value="TreeGrafter"/>
</dbReference>
<comment type="similarity">
    <text evidence="1">Belongs to the membrane fusion protein (MFP) (TC 8.A.1) family.</text>
</comment>
<accession>A0A7S8C5H6</accession>
<evidence type="ECO:0000256" key="3">
    <source>
        <dbReference type="SAM" id="MobiDB-lite"/>
    </source>
</evidence>
<dbReference type="KEGG" id="kmn:HW532_14420"/>
<feature type="coiled-coil region" evidence="2">
    <location>
        <begin position="112"/>
        <end position="160"/>
    </location>
</feature>
<dbReference type="Gene3D" id="2.40.30.170">
    <property type="match status" value="1"/>
</dbReference>
<dbReference type="InterPro" id="IPR058792">
    <property type="entry name" value="Beta-barrel_RND_2"/>
</dbReference>
<dbReference type="RefSeq" id="WP_213161138.1">
    <property type="nucleotide sequence ID" value="NZ_CP058214.1"/>
</dbReference>
<name>A0A7S8C5H6_9HYPH</name>
<evidence type="ECO:0000259" key="5">
    <source>
        <dbReference type="Pfam" id="PF25954"/>
    </source>
</evidence>
<dbReference type="InterPro" id="IPR006143">
    <property type="entry name" value="RND_pump_MFP"/>
</dbReference>
<dbReference type="Gene3D" id="1.10.287.470">
    <property type="entry name" value="Helix hairpin bin"/>
    <property type="match status" value="1"/>
</dbReference>
<keyword evidence="2" id="KW-0175">Coiled coil</keyword>
<keyword evidence="7" id="KW-1185">Reference proteome</keyword>
<proteinExistence type="inferred from homology"/>
<feature type="domain" description="Multidrug resistance protein MdtA-like barrel-sandwich hybrid" evidence="4">
    <location>
        <begin position="69"/>
        <end position="189"/>
    </location>
</feature>
<dbReference type="Proteomes" id="UP000593594">
    <property type="component" value="Chromosome"/>
</dbReference>
<gene>
    <name evidence="6" type="ORF">HW532_14420</name>
</gene>
<dbReference type="PANTHER" id="PTHR30469:SF11">
    <property type="entry name" value="BLL4320 PROTEIN"/>
    <property type="match status" value="1"/>
</dbReference>
<organism evidence="6 7">
    <name type="scientific">Kaustia mangrovi</name>
    <dbReference type="NCBI Taxonomy" id="2593653"/>
    <lineage>
        <taxon>Bacteria</taxon>
        <taxon>Pseudomonadati</taxon>
        <taxon>Pseudomonadota</taxon>
        <taxon>Alphaproteobacteria</taxon>
        <taxon>Hyphomicrobiales</taxon>
        <taxon>Parvibaculaceae</taxon>
        <taxon>Kaustia</taxon>
    </lineage>
</organism>
<dbReference type="InterPro" id="IPR058625">
    <property type="entry name" value="MdtA-like_BSH"/>
</dbReference>
<evidence type="ECO:0000313" key="6">
    <source>
        <dbReference type="EMBL" id="QPC43775.1"/>
    </source>
</evidence>
<dbReference type="Gene3D" id="2.40.420.20">
    <property type="match status" value="1"/>
</dbReference>
<dbReference type="AlphaFoldDB" id="A0A7S8C5H6"/>
<feature type="domain" description="CusB-like beta-barrel" evidence="5">
    <location>
        <begin position="202"/>
        <end position="273"/>
    </location>
</feature>
<sequence length="401" mass="42339">MIKRFIIVFILLVLVCGGLIGFNIVRDQKIAEFFANMPPQAVAVSATEVETGEWRPGIEAVGTVKAVRGVDLGAETSGVVRSVNFSSNDRVSAGEVLVQLDDEVEKAQIPGAEAALKNAQSHLKRIRNLRDKAVATESDLDSAVNSVAAARSELERLRAVVAQKAIKAPFDGVAGIPRIDVGQYVQPGTVIATFQDLDRLRVDFTVPERDAGLLSMGQSVRFGAEEGELAYDGRITGIDPKVDPSTRLVSVRAELDTPENGLLPGQFVFVRVQLDTEPDIIALPQSTVITSLYGDYVYVLVPAGPEGQSAAADEGASEGGGLVGTAEASEQGASGQPETYKADQVFVKVGRRNQGTIEVLSGLKPGQTVVTSGQNKLQNGSLATVNNEIDPKMTGVAGSAQ</sequence>
<evidence type="ECO:0000256" key="2">
    <source>
        <dbReference type="SAM" id="Coils"/>
    </source>
</evidence>
<dbReference type="GO" id="GO:1990281">
    <property type="term" value="C:efflux pump complex"/>
    <property type="evidence" value="ECO:0007669"/>
    <property type="project" value="TreeGrafter"/>
</dbReference>
<dbReference type="FunFam" id="2.40.30.170:FF:000010">
    <property type="entry name" value="Efflux RND transporter periplasmic adaptor subunit"/>
    <property type="match status" value="1"/>
</dbReference>
<dbReference type="Pfam" id="PF25917">
    <property type="entry name" value="BSH_RND"/>
    <property type="match status" value="1"/>
</dbReference>
<evidence type="ECO:0000256" key="1">
    <source>
        <dbReference type="ARBA" id="ARBA00009477"/>
    </source>
</evidence>